<dbReference type="InterPro" id="IPR016040">
    <property type="entry name" value="NAD(P)-bd_dom"/>
</dbReference>
<organism evidence="2 3">
    <name type="scientific">Bacillus altitudinis</name>
    <dbReference type="NCBI Taxonomy" id="293387"/>
    <lineage>
        <taxon>Bacteria</taxon>
        <taxon>Bacillati</taxon>
        <taxon>Bacillota</taxon>
        <taxon>Bacilli</taxon>
        <taxon>Bacillales</taxon>
        <taxon>Bacillaceae</taxon>
        <taxon>Bacillus</taxon>
    </lineage>
</organism>
<accession>A0A653WLI5</accession>
<dbReference type="GO" id="GO:0016646">
    <property type="term" value="F:oxidoreductase activity, acting on the CH-NH group of donors, NAD or NADP as acceptor"/>
    <property type="evidence" value="ECO:0007669"/>
    <property type="project" value="TreeGrafter"/>
</dbReference>
<dbReference type="RefSeq" id="WP_159160006.1">
    <property type="nucleotide sequence ID" value="NZ_JAKROQ010000010.1"/>
</dbReference>
<evidence type="ECO:0000259" key="1">
    <source>
        <dbReference type="Pfam" id="PF13460"/>
    </source>
</evidence>
<keyword evidence="2" id="KW-0560">Oxidoreductase</keyword>
<reference evidence="2 3" key="1">
    <citation type="submission" date="2019-10" db="EMBL/GenBank/DDBJ databases">
        <authorList>
            <person name="Karimi E."/>
        </authorList>
    </citation>
    <scope>NUCLEOTIDE SEQUENCE [LARGE SCALE GENOMIC DNA]</scope>
    <source>
        <strain evidence="2">Bacillus sp. 348</strain>
    </source>
</reference>
<proteinExistence type="predicted"/>
<dbReference type="Proteomes" id="UP000433089">
    <property type="component" value="Unassembled WGS sequence"/>
</dbReference>
<gene>
    <name evidence="2" type="primary">ywnB</name>
    <name evidence="2" type="ORF">BACI348_50505</name>
</gene>
<dbReference type="CDD" id="cd05244">
    <property type="entry name" value="BVR-B_like_SDR_a"/>
    <property type="match status" value="1"/>
</dbReference>
<dbReference type="SUPFAM" id="SSF51735">
    <property type="entry name" value="NAD(P)-binding Rossmann-fold domains"/>
    <property type="match status" value="1"/>
</dbReference>
<evidence type="ECO:0000313" key="3">
    <source>
        <dbReference type="Proteomes" id="UP000433089"/>
    </source>
</evidence>
<dbReference type="Pfam" id="PF13460">
    <property type="entry name" value="NAD_binding_10"/>
    <property type="match status" value="1"/>
</dbReference>
<dbReference type="InterPro" id="IPR051606">
    <property type="entry name" value="Polyketide_Oxido-like"/>
</dbReference>
<dbReference type="Gene3D" id="3.40.50.720">
    <property type="entry name" value="NAD(P)-binding Rossmann-like Domain"/>
    <property type="match status" value="1"/>
</dbReference>
<name>A0A653WLI5_BACAB</name>
<dbReference type="PANTHER" id="PTHR43355:SF2">
    <property type="entry name" value="FLAVIN REDUCTASE (NADPH)"/>
    <property type="match status" value="1"/>
</dbReference>
<evidence type="ECO:0000313" key="2">
    <source>
        <dbReference type="EMBL" id="VXC19717.1"/>
    </source>
</evidence>
<dbReference type="EMBL" id="CABWLH010000010">
    <property type="protein sequence ID" value="VXC19717.1"/>
    <property type="molecule type" value="Genomic_DNA"/>
</dbReference>
<feature type="domain" description="NAD(P)-binding" evidence="1">
    <location>
        <begin position="7"/>
        <end position="196"/>
    </location>
</feature>
<dbReference type="PANTHER" id="PTHR43355">
    <property type="entry name" value="FLAVIN REDUCTASE (NADPH)"/>
    <property type="match status" value="1"/>
</dbReference>
<dbReference type="InterPro" id="IPR036291">
    <property type="entry name" value="NAD(P)-bd_dom_sf"/>
</dbReference>
<protein>
    <submittedName>
        <fullName evidence="2">Putative oxidoreductase</fullName>
        <ecNumber evidence="2">1.-.-.-</ecNumber>
    </submittedName>
</protein>
<sequence>MNIGIIGATGKAGQHILKEAQSRGHEVTAIVRDAQKVTNSSAAVLEKDVFHLEAGDVKGFDVIVNAFGAPAGQEHLHVEAGEKLIHLLKETPETRLIVVGGAGSLFVDEAKTTRLMDTPEFPKEYFATASHQGENLIDLQKTEGLKWTFLSPAAFFNPAGKRTGAYVKGKDHLIVNSKGDSYVSYADYAVALVDEIEQAAHVGERFTVVSEAE</sequence>
<dbReference type="EC" id="1.-.-.-" evidence="2"/>
<dbReference type="AlphaFoldDB" id="A0A653WLI5"/>